<comment type="caution">
    <text evidence="9">The sequence shown here is derived from an EMBL/GenBank/DDBJ whole genome shotgun (WGS) entry which is preliminary data.</text>
</comment>
<feature type="region of interest" description="Disordered" evidence="6">
    <location>
        <begin position="1"/>
        <end position="72"/>
    </location>
</feature>
<feature type="compositionally biased region" description="Polar residues" evidence="6">
    <location>
        <begin position="61"/>
        <end position="72"/>
    </location>
</feature>
<keyword evidence="3 5" id="KW-0238">DNA-binding</keyword>
<dbReference type="PROSITE" id="PS00346">
    <property type="entry name" value="ETS_DOMAIN_2"/>
    <property type="match status" value="1"/>
</dbReference>
<dbReference type="AlphaFoldDB" id="A0A8S3TGT9"/>
<accession>A0A8S3TGT9</accession>
<dbReference type="SUPFAM" id="SSF47769">
    <property type="entry name" value="SAM/Pointed domain"/>
    <property type="match status" value="1"/>
</dbReference>
<dbReference type="Gene3D" id="1.10.150.50">
    <property type="entry name" value="Transcription Factor, Ets-1"/>
    <property type="match status" value="1"/>
</dbReference>
<dbReference type="PANTHER" id="PTHR11849">
    <property type="entry name" value="ETS"/>
    <property type="match status" value="1"/>
</dbReference>
<dbReference type="InterPro" id="IPR036388">
    <property type="entry name" value="WH-like_DNA-bd_sf"/>
</dbReference>
<feature type="domain" description="ETS" evidence="7">
    <location>
        <begin position="558"/>
        <end position="638"/>
    </location>
</feature>
<evidence type="ECO:0000256" key="5">
    <source>
        <dbReference type="RuleBase" id="RU004019"/>
    </source>
</evidence>
<dbReference type="GO" id="GO:0005634">
    <property type="term" value="C:nucleus"/>
    <property type="evidence" value="ECO:0007669"/>
    <property type="project" value="UniProtKB-SubCell"/>
</dbReference>
<dbReference type="Gene3D" id="1.10.10.10">
    <property type="entry name" value="Winged helix-like DNA-binding domain superfamily/Winged helix DNA-binding domain"/>
    <property type="match status" value="1"/>
</dbReference>
<evidence type="ECO:0000256" key="3">
    <source>
        <dbReference type="ARBA" id="ARBA00023125"/>
    </source>
</evidence>
<evidence type="ECO:0000259" key="7">
    <source>
        <dbReference type="PROSITE" id="PS50061"/>
    </source>
</evidence>
<dbReference type="Pfam" id="PF00178">
    <property type="entry name" value="Ets"/>
    <property type="match status" value="1"/>
</dbReference>
<gene>
    <name evidence="9" type="ORF">MEDL_42403</name>
</gene>
<feature type="compositionally biased region" description="Polar residues" evidence="6">
    <location>
        <begin position="8"/>
        <end position="17"/>
    </location>
</feature>
<dbReference type="GO" id="GO:0000981">
    <property type="term" value="F:DNA-binding transcription factor activity, RNA polymerase II-specific"/>
    <property type="evidence" value="ECO:0007669"/>
    <property type="project" value="TreeGrafter"/>
</dbReference>
<comment type="similarity">
    <text evidence="2 5">Belongs to the ETS family.</text>
</comment>
<feature type="compositionally biased region" description="Polar residues" evidence="6">
    <location>
        <begin position="31"/>
        <end position="52"/>
    </location>
</feature>
<dbReference type="SMART" id="SM00413">
    <property type="entry name" value="ETS"/>
    <property type="match status" value="1"/>
</dbReference>
<dbReference type="SMART" id="SM00251">
    <property type="entry name" value="SAM_PNT"/>
    <property type="match status" value="1"/>
</dbReference>
<name>A0A8S3TGT9_MYTED</name>
<dbReference type="PROSITE" id="PS51433">
    <property type="entry name" value="PNT"/>
    <property type="match status" value="1"/>
</dbReference>
<evidence type="ECO:0000313" key="9">
    <source>
        <dbReference type="EMBL" id="CAG2229524.1"/>
    </source>
</evidence>
<feature type="compositionally biased region" description="Acidic residues" evidence="6">
    <location>
        <begin position="18"/>
        <end position="30"/>
    </location>
</feature>
<dbReference type="GO" id="GO:0030154">
    <property type="term" value="P:cell differentiation"/>
    <property type="evidence" value="ECO:0007669"/>
    <property type="project" value="TreeGrafter"/>
</dbReference>
<evidence type="ECO:0000313" key="10">
    <source>
        <dbReference type="Proteomes" id="UP000683360"/>
    </source>
</evidence>
<dbReference type="FunFam" id="1.10.10.10:FF:000343">
    <property type="entry name" value="Ets at 65A, isoform C"/>
    <property type="match status" value="1"/>
</dbReference>
<evidence type="ECO:0000256" key="6">
    <source>
        <dbReference type="SAM" id="MobiDB-lite"/>
    </source>
</evidence>
<evidence type="ECO:0000256" key="1">
    <source>
        <dbReference type="ARBA" id="ARBA00004123"/>
    </source>
</evidence>
<dbReference type="InterPro" id="IPR046328">
    <property type="entry name" value="ETS_fam"/>
</dbReference>
<dbReference type="PROSITE" id="PS00345">
    <property type="entry name" value="ETS_DOMAIN_1"/>
    <property type="match status" value="1"/>
</dbReference>
<reference evidence="9" key="1">
    <citation type="submission" date="2021-03" db="EMBL/GenBank/DDBJ databases">
        <authorList>
            <person name="Bekaert M."/>
        </authorList>
    </citation>
    <scope>NUCLEOTIDE SEQUENCE</scope>
</reference>
<dbReference type="PRINTS" id="PR00454">
    <property type="entry name" value="ETSDOMAIN"/>
</dbReference>
<dbReference type="EMBL" id="CAJPWZ010002028">
    <property type="protein sequence ID" value="CAG2229524.1"/>
    <property type="molecule type" value="Genomic_DNA"/>
</dbReference>
<sequence length="729" mass="84068">MDQEPEVNITTTPQTSDGEYDETSSLENNDDGQNQNFSPLQSRQQQEQNGPMSSCVIPHSELSQPSTDLQPTSDIEQLAQQRDIGPQDLTNQSELLQNGQQLRQDMQQQQRFAQDFQVQQHDISRQQMSIPHQNEMQQKTELTNEEIPFDISSIQPKATIKLEPGINATQEVCSNEWNSFNGNGNDVGELTTMQPFSYYKSAFDTNIPAMFDPSNNYQIPNKNNALFDPMFARLNDGDELHPFDTTAVQSSASDNFQQNKNSMYNYGPDYTKTTPSALDCRSSTTPYQTHPTIYNREHFSCPNNLTRSKSCDDPENPSLSSEEKVIVPEDPSVWTTEHVQQWIDWAVKEYQLRSVDKSRFATLTGIELCTWTMDDFTQICGEMNANCLLGHLNFLRRRIIQKTYPQSIPSPNGLSTPVVYWFITITAGIEWKFWFWILLALFPFEFASLTSEVLNQVDYFKHADYLKQDYLKEDLCKQSDYYSNYLKQSDYFKPDYFKQANYFRQCTLSGFHNFMFADPGFPKSQWQPPQPSPTSQEQLYQRMVHVSSRFSSSGTGQIQLWQFLLELLSDRRNMGCITWEGTQGEFKLVDPDEVARRWGERKSKPNMNYDKLSRALRYYYDKNIMTKVHGKRYAYKFDFVGLAQNMQQTTPETYHTPHRYQSDMFMPSYGPSPLNYLNPHAPMPPTTSSGLFCSPSPYWPSTTNNIFPNIPGHGLSPHGVQPHVGSFYP</sequence>
<dbReference type="PROSITE" id="PS50061">
    <property type="entry name" value="ETS_DOMAIN_3"/>
    <property type="match status" value="1"/>
</dbReference>
<evidence type="ECO:0000256" key="2">
    <source>
        <dbReference type="ARBA" id="ARBA00005562"/>
    </source>
</evidence>
<dbReference type="Proteomes" id="UP000683360">
    <property type="component" value="Unassembled WGS sequence"/>
</dbReference>
<organism evidence="9 10">
    <name type="scientific">Mytilus edulis</name>
    <name type="common">Blue mussel</name>
    <dbReference type="NCBI Taxonomy" id="6550"/>
    <lineage>
        <taxon>Eukaryota</taxon>
        <taxon>Metazoa</taxon>
        <taxon>Spiralia</taxon>
        <taxon>Lophotrochozoa</taxon>
        <taxon>Mollusca</taxon>
        <taxon>Bivalvia</taxon>
        <taxon>Autobranchia</taxon>
        <taxon>Pteriomorphia</taxon>
        <taxon>Mytilida</taxon>
        <taxon>Mytiloidea</taxon>
        <taxon>Mytilidae</taxon>
        <taxon>Mytilinae</taxon>
        <taxon>Mytilus</taxon>
    </lineage>
</organism>
<proteinExistence type="inferred from homology"/>
<dbReference type="Pfam" id="PF02198">
    <property type="entry name" value="SAM_PNT"/>
    <property type="match status" value="1"/>
</dbReference>
<evidence type="ECO:0000256" key="4">
    <source>
        <dbReference type="ARBA" id="ARBA00023242"/>
    </source>
</evidence>
<dbReference type="PANTHER" id="PTHR11849:SF304">
    <property type="entry name" value="DNA-BINDING PROTEIN D-ETS-3"/>
    <property type="match status" value="1"/>
</dbReference>
<dbReference type="InterPro" id="IPR000418">
    <property type="entry name" value="Ets_dom"/>
</dbReference>
<comment type="subcellular location">
    <subcellularLocation>
        <location evidence="1 5">Nucleus</location>
    </subcellularLocation>
</comment>
<dbReference type="GO" id="GO:0043565">
    <property type="term" value="F:sequence-specific DNA binding"/>
    <property type="evidence" value="ECO:0007669"/>
    <property type="project" value="InterPro"/>
</dbReference>
<protein>
    <submittedName>
        <fullName evidence="9">ERG</fullName>
    </submittedName>
</protein>
<dbReference type="OrthoDB" id="10067219at2759"/>
<dbReference type="SUPFAM" id="SSF46785">
    <property type="entry name" value="Winged helix' DNA-binding domain"/>
    <property type="match status" value="1"/>
</dbReference>
<keyword evidence="10" id="KW-1185">Reference proteome</keyword>
<keyword evidence="4 5" id="KW-0539">Nucleus</keyword>
<dbReference type="InterPro" id="IPR013761">
    <property type="entry name" value="SAM/pointed_sf"/>
</dbReference>
<feature type="domain" description="PNT" evidence="8">
    <location>
        <begin position="313"/>
        <end position="399"/>
    </location>
</feature>
<dbReference type="InterPro" id="IPR003118">
    <property type="entry name" value="Pointed_dom"/>
</dbReference>
<evidence type="ECO:0000259" key="8">
    <source>
        <dbReference type="PROSITE" id="PS51433"/>
    </source>
</evidence>
<dbReference type="InterPro" id="IPR036390">
    <property type="entry name" value="WH_DNA-bd_sf"/>
</dbReference>